<dbReference type="PANTHER" id="PTHR43090:SF2">
    <property type="entry name" value="1-(5-PHOSPHORIBOSYL)-5-[(5-PHOSPHORIBOSYLAMINO)METHYLIDENEAMINO] IMIDAZOLE-4-CARBOXAMIDE ISOMERASE"/>
    <property type="match status" value="1"/>
</dbReference>
<gene>
    <name evidence="12 15" type="primary">hisA</name>
    <name evidence="15" type="ORF">ACFQU8_08365</name>
</gene>
<evidence type="ECO:0000256" key="10">
    <source>
        <dbReference type="ARBA" id="ARBA00023235"/>
    </source>
</evidence>
<comment type="subcellular location">
    <subcellularLocation>
        <location evidence="2 12 14">Cytoplasm</location>
    </subcellularLocation>
</comment>
<dbReference type="RefSeq" id="WP_382358767.1">
    <property type="nucleotide sequence ID" value="NZ_JBHTGR010000017.1"/>
</dbReference>
<dbReference type="InterPro" id="IPR011060">
    <property type="entry name" value="RibuloseP-bd_barrel"/>
</dbReference>
<comment type="pathway">
    <text evidence="3 12 14">Amino-acid biosynthesis; L-histidine biosynthesis; L-histidine from 5-phospho-alpha-D-ribose 1-diphosphate: step 4/9.</text>
</comment>
<dbReference type="EMBL" id="JBHTGR010000017">
    <property type="protein sequence ID" value="MFC7747249.1"/>
    <property type="molecule type" value="Genomic_DNA"/>
</dbReference>
<keyword evidence="7 12" id="KW-0963">Cytoplasm</keyword>
<comment type="similarity">
    <text evidence="4 12 13">Belongs to the HisA/HisF family.</text>
</comment>
<keyword evidence="16" id="KW-1185">Reference proteome</keyword>
<dbReference type="HAMAP" id="MF_01014">
    <property type="entry name" value="HisA"/>
    <property type="match status" value="1"/>
</dbReference>
<evidence type="ECO:0000256" key="7">
    <source>
        <dbReference type="ARBA" id="ARBA00022490"/>
    </source>
</evidence>
<evidence type="ECO:0000256" key="2">
    <source>
        <dbReference type="ARBA" id="ARBA00004496"/>
    </source>
</evidence>
<reference evidence="16" key="1">
    <citation type="journal article" date="2019" name="Int. J. Syst. Evol. Microbiol.">
        <title>The Global Catalogue of Microorganisms (GCM) 10K type strain sequencing project: providing services to taxonomists for standard genome sequencing and annotation.</title>
        <authorList>
            <consortium name="The Broad Institute Genomics Platform"/>
            <consortium name="The Broad Institute Genome Sequencing Center for Infectious Disease"/>
            <person name="Wu L."/>
            <person name="Ma J."/>
        </authorList>
    </citation>
    <scope>NUCLEOTIDE SEQUENCE [LARGE SCALE GENOMIC DNA]</scope>
    <source>
        <strain evidence="16">JCM 30234</strain>
    </source>
</reference>
<dbReference type="InterPro" id="IPR023016">
    <property type="entry name" value="HisA/PriA"/>
</dbReference>
<dbReference type="NCBIfam" id="TIGR00007">
    <property type="entry name" value="1-(5-phosphoribosyl)-5-[(5-phosphoribosylamino)methylideneamino]imidazole-4-carboxamide isomerase"/>
    <property type="match status" value="1"/>
</dbReference>
<sequence length="236" mass="25296">MILLPAIDIRDGKCVRLIQGDYAREHVYSDSPAAMAEKWESAQAPYLHIVDLDGAKAGQAVNKELIAQIAAKVSIPLQVGGGIRSFEQLEAYLNAGVDRVILGTAALADRQFLAKALHVYGDRIAVSVDAKDGLIATDGWTATSRVRALDFIQELAASGVKTVIYTDISKDGMLQGPNIAELEAIQHASAINVIASGGITSEEDVRRLRDMNMYGAIVGKALYDGTTTLKQLLEVC</sequence>
<evidence type="ECO:0000313" key="15">
    <source>
        <dbReference type="EMBL" id="MFC7747249.1"/>
    </source>
</evidence>
<comment type="caution">
    <text evidence="15">The sequence shown here is derived from an EMBL/GenBank/DDBJ whole genome shotgun (WGS) entry which is preliminary data.</text>
</comment>
<dbReference type="InterPro" id="IPR044524">
    <property type="entry name" value="Isoase_HisA-like"/>
</dbReference>
<dbReference type="GO" id="GO:0003949">
    <property type="term" value="F:1-(5-phosphoribosyl)-5-[(5-phosphoribosylamino)methylideneamino]imidazole-4-carboxamide isomerase activity"/>
    <property type="evidence" value="ECO:0007669"/>
    <property type="project" value="UniProtKB-EC"/>
</dbReference>
<feature type="active site" description="Proton acceptor" evidence="12">
    <location>
        <position position="8"/>
    </location>
</feature>
<organism evidence="15 16">
    <name type="scientific">Lentibacillus kimchii</name>
    <dbReference type="NCBI Taxonomy" id="1542911"/>
    <lineage>
        <taxon>Bacteria</taxon>
        <taxon>Bacillati</taxon>
        <taxon>Bacillota</taxon>
        <taxon>Bacilli</taxon>
        <taxon>Bacillales</taxon>
        <taxon>Bacillaceae</taxon>
        <taxon>Lentibacillus</taxon>
    </lineage>
</organism>
<dbReference type="SUPFAM" id="SSF51366">
    <property type="entry name" value="Ribulose-phoshate binding barrel"/>
    <property type="match status" value="1"/>
</dbReference>
<accession>A0ABW2UXE9</accession>
<dbReference type="Pfam" id="PF00977">
    <property type="entry name" value="His_biosynth"/>
    <property type="match status" value="1"/>
</dbReference>
<name>A0ABW2UXE9_9BACI</name>
<evidence type="ECO:0000256" key="3">
    <source>
        <dbReference type="ARBA" id="ARBA00005133"/>
    </source>
</evidence>
<proteinExistence type="inferred from homology"/>
<evidence type="ECO:0000256" key="13">
    <source>
        <dbReference type="RuleBase" id="RU003657"/>
    </source>
</evidence>
<evidence type="ECO:0000256" key="5">
    <source>
        <dbReference type="ARBA" id="ARBA00012550"/>
    </source>
</evidence>
<evidence type="ECO:0000256" key="4">
    <source>
        <dbReference type="ARBA" id="ARBA00009667"/>
    </source>
</evidence>
<evidence type="ECO:0000256" key="1">
    <source>
        <dbReference type="ARBA" id="ARBA00000901"/>
    </source>
</evidence>
<keyword evidence="9 12" id="KW-0368">Histidine biosynthesis</keyword>
<evidence type="ECO:0000256" key="9">
    <source>
        <dbReference type="ARBA" id="ARBA00023102"/>
    </source>
</evidence>
<evidence type="ECO:0000256" key="12">
    <source>
        <dbReference type="HAMAP-Rule" id="MF_01014"/>
    </source>
</evidence>
<dbReference type="Proteomes" id="UP001596620">
    <property type="component" value="Unassembled WGS sequence"/>
</dbReference>
<dbReference type="CDD" id="cd04732">
    <property type="entry name" value="HisA"/>
    <property type="match status" value="1"/>
</dbReference>
<evidence type="ECO:0000256" key="14">
    <source>
        <dbReference type="RuleBase" id="RU003658"/>
    </source>
</evidence>
<dbReference type="InterPro" id="IPR013785">
    <property type="entry name" value="Aldolase_TIM"/>
</dbReference>
<dbReference type="PANTHER" id="PTHR43090">
    <property type="entry name" value="1-(5-PHOSPHORIBOSYL)-5-[(5-PHOSPHORIBOSYLAMINO)METHYLIDENEAMINO] IMIDAZOLE-4-CARBOXAMIDE ISOMERASE"/>
    <property type="match status" value="1"/>
</dbReference>
<comment type="catalytic activity">
    <reaction evidence="1 12 14">
        <text>1-(5-phospho-beta-D-ribosyl)-5-[(5-phospho-beta-D-ribosylamino)methylideneamino]imidazole-4-carboxamide = 5-[(5-phospho-1-deoxy-D-ribulos-1-ylimino)methylamino]-1-(5-phospho-beta-D-ribosyl)imidazole-4-carboxamide</text>
        <dbReference type="Rhea" id="RHEA:15469"/>
        <dbReference type="ChEBI" id="CHEBI:58435"/>
        <dbReference type="ChEBI" id="CHEBI:58525"/>
        <dbReference type="EC" id="5.3.1.16"/>
    </reaction>
</comment>
<dbReference type="InterPro" id="IPR006063">
    <property type="entry name" value="HisA_bact_arch"/>
</dbReference>
<keyword evidence="8 12" id="KW-0028">Amino-acid biosynthesis</keyword>
<dbReference type="EC" id="5.3.1.16" evidence="5 12"/>
<evidence type="ECO:0000256" key="8">
    <source>
        <dbReference type="ARBA" id="ARBA00022605"/>
    </source>
</evidence>
<evidence type="ECO:0000256" key="11">
    <source>
        <dbReference type="ARBA" id="ARBA00030547"/>
    </source>
</evidence>
<keyword evidence="10 12" id="KW-0413">Isomerase</keyword>
<feature type="active site" description="Proton donor" evidence="12">
    <location>
        <position position="129"/>
    </location>
</feature>
<dbReference type="Gene3D" id="3.20.20.70">
    <property type="entry name" value="Aldolase class I"/>
    <property type="match status" value="1"/>
</dbReference>
<protein>
    <recommendedName>
        <fullName evidence="6 12">1-(5-phosphoribosyl)-5-[(5-phosphoribosylamino)methylideneamino] imidazole-4-carboxamide isomerase</fullName>
        <ecNumber evidence="5 12">5.3.1.16</ecNumber>
    </recommendedName>
    <alternativeName>
        <fullName evidence="11 12">Phosphoribosylformimino-5-aminoimidazole carboxamide ribotide isomerase</fullName>
    </alternativeName>
</protein>
<evidence type="ECO:0000313" key="16">
    <source>
        <dbReference type="Proteomes" id="UP001596620"/>
    </source>
</evidence>
<evidence type="ECO:0000256" key="6">
    <source>
        <dbReference type="ARBA" id="ARBA00018464"/>
    </source>
</evidence>
<dbReference type="InterPro" id="IPR006062">
    <property type="entry name" value="His_biosynth"/>
</dbReference>